<evidence type="ECO:0000313" key="2">
    <source>
        <dbReference type="Proteomes" id="UP000244905"/>
    </source>
</evidence>
<dbReference type="NCBIfam" id="TIGR04440">
    <property type="entry name" value="glyco_TIGR04440"/>
    <property type="match status" value="1"/>
</dbReference>
<dbReference type="CDD" id="cd00761">
    <property type="entry name" value="Glyco_tranf_GTA_type"/>
    <property type="match status" value="1"/>
</dbReference>
<organism evidence="1 2">
    <name type="scientific">Duncaniella muris</name>
    <dbReference type="NCBI Taxonomy" id="2094150"/>
    <lineage>
        <taxon>Bacteria</taxon>
        <taxon>Pseudomonadati</taxon>
        <taxon>Bacteroidota</taxon>
        <taxon>Bacteroidia</taxon>
        <taxon>Bacteroidales</taxon>
        <taxon>Muribaculaceae</taxon>
        <taxon>Duncaniella</taxon>
    </lineage>
</organism>
<dbReference type="InterPro" id="IPR031042">
    <property type="entry name" value="Glyco_TIGR04440"/>
</dbReference>
<dbReference type="RefSeq" id="WP_107032454.1">
    <property type="nucleotide sequence ID" value="NZ_CAOLYA010000002.1"/>
</dbReference>
<name>A0A2V1INW9_9BACT</name>
<gene>
    <name evidence="1" type="ORF">C5O23_08140</name>
</gene>
<dbReference type="EMBL" id="PUEC01000017">
    <property type="protein sequence ID" value="PWB01903.1"/>
    <property type="molecule type" value="Genomic_DNA"/>
</dbReference>
<keyword evidence="1" id="KW-0808">Transferase</keyword>
<evidence type="ECO:0000313" key="1">
    <source>
        <dbReference type="EMBL" id="PWB01903.1"/>
    </source>
</evidence>
<keyword evidence="2" id="KW-1185">Reference proteome</keyword>
<proteinExistence type="predicted"/>
<dbReference type="GeneID" id="82526314"/>
<dbReference type="Gene3D" id="3.90.550.10">
    <property type="entry name" value="Spore Coat Polysaccharide Biosynthesis Protein SpsA, Chain A"/>
    <property type="match status" value="1"/>
</dbReference>
<dbReference type="AlphaFoldDB" id="A0A2V1INW9"/>
<comment type="caution">
    <text evidence="1">The sequence shown here is derived from an EMBL/GenBank/DDBJ whole genome shotgun (WGS) entry which is preliminary data.</text>
</comment>
<reference evidence="2" key="1">
    <citation type="submission" date="2018-02" db="EMBL/GenBank/DDBJ databases">
        <authorList>
            <person name="Clavel T."/>
            <person name="Strowig T."/>
        </authorList>
    </citation>
    <scope>NUCLEOTIDE SEQUENCE [LARGE SCALE GENOMIC DNA]</scope>
    <source>
        <strain evidence="2">DSM 103720</strain>
    </source>
</reference>
<dbReference type="SUPFAM" id="SSF53448">
    <property type="entry name" value="Nucleotide-diphospho-sugar transferases"/>
    <property type="match status" value="1"/>
</dbReference>
<dbReference type="GO" id="GO:0016740">
    <property type="term" value="F:transferase activity"/>
    <property type="evidence" value="ECO:0007669"/>
    <property type="project" value="UniProtKB-KW"/>
</dbReference>
<sequence length="340" mass="38665">MDILENVTVIIPAHNRPERLQRLLDYYRGTGLRVIVPDSSDALFTGRMDPEQVVYLHRPGLHFLLKIREILPMISTRYVFYCADDDFIVPEAVSEIAEFLDRNPSYSCAQGHYLTFTPCGDGVRFTPRYIRNFDSRVDGDSAVERLTGQLGMYASVLYGVVRTDAFIRTYQYCFDSKGEPRFRNLYLAEEFFHNSMLIHGCYATLPCFYSAREQIRNSAAQITVPSSVIKNSPEYRPEFDGFVRGLTLLLSECAGMPESESEALIRRVVSAPADKPSVLFKRRVNAFLDRHPLLGWASRLSVWRYHQKGLKAVRGLQSYPCTFSTPATEAIVRAVRSGGQ</sequence>
<dbReference type="InterPro" id="IPR029044">
    <property type="entry name" value="Nucleotide-diphossugar_trans"/>
</dbReference>
<dbReference type="Proteomes" id="UP000244905">
    <property type="component" value="Unassembled WGS sequence"/>
</dbReference>
<protein>
    <submittedName>
        <fullName evidence="1">TIGR00180 family glycosyltransferase</fullName>
    </submittedName>
</protein>
<accession>A0A2V1INW9</accession>